<accession>A0AA86GN35</accession>
<keyword evidence="11 13" id="KW-0472">Membrane</keyword>
<dbReference type="RefSeq" id="WP_067184494.1">
    <property type="nucleotide sequence ID" value="NZ_CP012199.1"/>
</dbReference>
<dbReference type="Pfam" id="PF01292">
    <property type="entry name" value="Ni_hydr_CYTB"/>
    <property type="match status" value="1"/>
</dbReference>
<keyword evidence="8" id="KW-0249">Electron transport</keyword>
<keyword evidence="7" id="KW-0479">Metal-binding</keyword>
<keyword evidence="4" id="KW-1003">Cell membrane</keyword>
<dbReference type="EMBL" id="CP012199">
    <property type="protein sequence ID" value="AMG75061.1"/>
    <property type="molecule type" value="Genomic_DNA"/>
</dbReference>
<keyword evidence="9 13" id="KW-1133">Transmembrane helix</keyword>
<feature type="transmembrane region" description="Helical" evidence="13">
    <location>
        <begin position="145"/>
        <end position="166"/>
    </location>
</feature>
<feature type="transmembrane region" description="Helical" evidence="13">
    <location>
        <begin position="16"/>
        <end position="34"/>
    </location>
</feature>
<feature type="transmembrane region" description="Helical" evidence="13">
    <location>
        <begin position="46"/>
        <end position="70"/>
    </location>
</feature>
<keyword evidence="5" id="KW-0349">Heme</keyword>
<sequence>MLLRDTPNHYGSVTRLLHWTMALLLFWQLGGMIMKSVLGRVPLMKFWVGTHASIGVLILALVVVRALWALRNRRRRPAYSSNAIGQAARIGHILLYLLMIVVPALALFRMAGSGKGVTLFGIEFAAPTGQEIAWMTAPANAVHGLLAWTLLALIAGHVAMVLVHRFGWRDDTLSRMLGRRVDAAAPLQSSTD</sequence>
<comment type="cofactor">
    <cofactor evidence="1">
        <name>heme b</name>
        <dbReference type="ChEBI" id="CHEBI:60344"/>
    </cofactor>
</comment>
<dbReference type="GO" id="GO:0009055">
    <property type="term" value="F:electron transfer activity"/>
    <property type="evidence" value="ECO:0007669"/>
    <property type="project" value="InterPro"/>
</dbReference>
<feature type="transmembrane region" description="Helical" evidence="13">
    <location>
        <begin position="90"/>
        <end position="111"/>
    </location>
</feature>
<evidence type="ECO:0000256" key="2">
    <source>
        <dbReference type="ARBA" id="ARBA00004651"/>
    </source>
</evidence>
<name>A0AA86GN35_9SPHN</name>
<evidence type="ECO:0000256" key="1">
    <source>
        <dbReference type="ARBA" id="ARBA00001970"/>
    </source>
</evidence>
<keyword evidence="16" id="KW-1185">Reference proteome</keyword>
<evidence type="ECO:0000256" key="12">
    <source>
        <dbReference type="ARBA" id="ARBA00037975"/>
    </source>
</evidence>
<dbReference type="InterPro" id="IPR011577">
    <property type="entry name" value="Cyt_b561_bac/Ni-Hgenase"/>
</dbReference>
<dbReference type="AlphaFoldDB" id="A0AA86GN35"/>
<dbReference type="PANTHER" id="PTHR30529">
    <property type="entry name" value="CYTOCHROME B561"/>
    <property type="match status" value="1"/>
</dbReference>
<evidence type="ECO:0000256" key="3">
    <source>
        <dbReference type="ARBA" id="ARBA00022448"/>
    </source>
</evidence>
<evidence type="ECO:0000256" key="5">
    <source>
        <dbReference type="ARBA" id="ARBA00022617"/>
    </source>
</evidence>
<keyword evidence="10" id="KW-0408">Iron</keyword>
<dbReference type="InterPro" id="IPR016174">
    <property type="entry name" value="Di-haem_cyt_TM"/>
</dbReference>
<proteinExistence type="inferred from homology"/>
<comment type="subcellular location">
    <subcellularLocation>
        <location evidence="2">Cell membrane</location>
        <topology evidence="2">Multi-pass membrane protein</topology>
    </subcellularLocation>
</comment>
<evidence type="ECO:0000313" key="16">
    <source>
        <dbReference type="Proteomes" id="UP000058599"/>
    </source>
</evidence>
<dbReference type="PANTHER" id="PTHR30529:SF1">
    <property type="entry name" value="CYTOCHROME B561 HOMOLOG 2"/>
    <property type="match status" value="1"/>
</dbReference>
<evidence type="ECO:0000256" key="9">
    <source>
        <dbReference type="ARBA" id="ARBA00022989"/>
    </source>
</evidence>
<dbReference type="GO" id="GO:0005886">
    <property type="term" value="C:plasma membrane"/>
    <property type="evidence" value="ECO:0007669"/>
    <property type="project" value="UniProtKB-SubCell"/>
</dbReference>
<gene>
    <name evidence="15" type="ORF">SGRAN_2711</name>
</gene>
<feature type="domain" description="Cytochrome b561 bacterial/Ni-hydrogenase" evidence="14">
    <location>
        <begin position="9"/>
        <end position="178"/>
    </location>
</feature>
<dbReference type="GO" id="GO:0022904">
    <property type="term" value="P:respiratory electron transport chain"/>
    <property type="evidence" value="ECO:0007669"/>
    <property type="project" value="InterPro"/>
</dbReference>
<keyword evidence="3" id="KW-0813">Transport</keyword>
<dbReference type="SUPFAM" id="SSF81342">
    <property type="entry name" value="Transmembrane di-heme cytochromes"/>
    <property type="match status" value="1"/>
</dbReference>
<evidence type="ECO:0000256" key="7">
    <source>
        <dbReference type="ARBA" id="ARBA00022723"/>
    </source>
</evidence>
<organism evidence="15 16">
    <name type="scientific">Sphingopyxis granuli</name>
    <dbReference type="NCBI Taxonomy" id="267128"/>
    <lineage>
        <taxon>Bacteria</taxon>
        <taxon>Pseudomonadati</taxon>
        <taxon>Pseudomonadota</taxon>
        <taxon>Alphaproteobacteria</taxon>
        <taxon>Sphingomonadales</taxon>
        <taxon>Sphingomonadaceae</taxon>
        <taxon>Sphingopyxis</taxon>
    </lineage>
</organism>
<evidence type="ECO:0000259" key="14">
    <source>
        <dbReference type="Pfam" id="PF01292"/>
    </source>
</evidence>
<keyword evidence="6 13" id="KW-0812">Transmembrane</keyword>
<dbReference type="KEGG" id="sgi:SGRAN_2711"/>
<evidence type="ECO:0000256" key="10">
    <source>
        <dbReference type="ARBA" id="ARBA00023004"/>
    </source>
</evidence>
<evidence type="ECO:0000256" key="6">
    <source>
        <dbReference type="ARBA" id="ARBA00022692"/>
    </source>
</evidence>
<protein>
    <submittedName>
        <fullName evidence="15">Cytochrome B561</fullName>
    </submittedName>
</protein>
<evidence type="ECO:0000256" key="8">
    <source>
        <dbReference type="ARBA" id="ARBA00022982"/>
    </source>
</evidence>
<reference evidence="15 16" key="1">
    <citation type="journal article" date="2016" name="BMC Genomics">
        <title>Genomic analysis of the nitrate-respiring Sphingopyxis granuli (formerly Sphingomonas macrogoltabida) strain TFA.</title>
        <authorList>
            <person name="Garcia-Romero I."/>
            <person name="Perez-Pulido A.J."/>
            <person name="Gonzalez-Flores Y.E."/>
            <person name="Reyes-Ramirez F."/>
            <person name="Santero E."/>
            <person name="Floriano B."/>
        </authorList>
    </citation>
    <scope>NUCLEOTIDE SEQUENCE [LARGE SCALE GENOMIC DNA]</scope>
    <source>
        <strain evidence="15 16">TFA</strain>
    </source>
</reference>
<dbReference type="Proteomes" id="UP000058599">
    <property type="component" value="Chromosome"/>
</dbReference>
<evidence type="ECO:0000256" key="4">
    <source>
        <dbReference type="ARBA" id="ARBA00022475"/>
    </source>
</evidence>
<dbReference type="GO" id="GO:0046872">
    <property type="term" value="F:metal ion binding"/>
    <property type="evidence" value="ECO:0007669"/>
    <property type="project" value="UniProtKB-KW"/>
</dbReference>
<evidence type="ECO:0000313" key="15">
    <source>
        <dbReference type="EMBL" id="AMG75061.1"/>
    </source>
</evidence>
<comment type="similarity">
    <text evidence="12">Belongs to the cytochrome b561 family.</text>
</comment>
<evidence type="ECO:0000256" key="11">
    <source>
        <dbReference type="ARBA" id="ARBA00023136"/>
    </source>
</evidence>
<dbReference type="GO" id="GO:0020037">
    <property type="term" value="F:heme binding"/>
    <property type="evidence" value="ECO:0007669"/>
    <property type="project" value="TreeGrafter"/>
</dbReference>
<evidence type="ECO:0000256" key="13">
    <source>
        <dbReference type="SAM" id="Phobius"/>
    </source>
</evidence>
<dbReference type="InterPro" id="IPR052168">
    <property type="entry name" value="Cytochrome_b561_oxidase"/>
</dbReference>